<dbReference type="InterPro" id="IPR015887">
    <property type="entry name" value="DNA_glyclase_Znf_dom_DNA_BS"/>
</dbReference>
<proteinExistence type="inferred from homology"/>
<keyword evidence="7 15" id="KW-0378">Hydrolase</keyword>
<keyword evidence="19" id="KW-1185">Reference proteome</keyword>
<evidence type="ECO:0000256" key="1">
    <source>
        <dbReference type="ARBA" id="ARBA00001668"/>
    </source>
</evidence>
<evidence type="ECO:0000256" key="10">
    <source>
        <dbReference type="ARBA" id="ARBA00023204"/>
    </source>
</evidence>
<dbReference type="InterPro" id="IPR000214">
    <property type="entry name" value="Znf_DNA_glyclase/AP_lyase"/>
</dbReference>
<evidence type="ECO:0000256" key="6">
    <source>
        <dbReference type="ARBA" id="ARBA00022771"/>
    </source>
</evidence>
<keyword evidence="11 15" id="KW-0456">Lyase</keyword>
<reference evidence="18 19" key="1">
    <citation type="journal article" date="2024" name="Fungal Genet. Biol.">
        <title>The porcine skin microbiome exhibits broad fungal antagonism.</title>
        <authorList>
            <person name="De La Cruz K.F."/>
            <person name="Townsend E.C."/>
            <person name="Alex Cheong J.Z."/>
            <person name="Salamzade R."/>
            <person name="Liu A."/>
            <person name="Sandstrom S."/>
            <person name="Davila E."/>
            <person name="Huang L."/>
            <person name="Xu K.H."/>
            <person name="Wu S.Y."/>
            <person name="Meudt J.J."/>
            <person name="Shanmuganayagam D."/>
            <person name="Gibson A.L.F."/>
            <person name="Kalan L.R."/>
        </authorList>
    </citation>
    <scope>NUCLEOTIDE SEQUENCE [LARGE SCALE GENOMIC DNA]</scope>
    <source>
        <strain evidence="18 19">LK2625</strain>
    </source>
</reference>
<comment type="similarity">
    <text evidence="2 15">Belongs to the FPG family.</text>
</comment>
<dbReference type="NCBIfam" id="TIGR00577">
    <property type="entry name" value="fpg"/>
    <property type="match status" value="1"/>
</dbReference>
<dbReference type="Pfam" id="PF06827">
    <property type="entry name" value="zf-FPG_IleRS"/>
    <property type="match status" value="1"/>
</dbReference>
<feature type="domain" description="FPG-type" evidence="16">
    <location>
        <begin position="264"/>
        <end position="298"/>
    </location>
</feature>
<dbReference type="Pfam" id="PF06831">
    <property type="entry name" value="H2TH"/>
    <property type="match status" value="1"/>
</dbReference>
<comment type="function">
    <text evidence="15">Involved in base excision repair of DNA damaged by oxidation or by mutagenic agents. Acts as DNA glycosylase that recognizes and removes damaged bases. Has a preference for oxidized purines, such as 7,8-dihydro-8-oxoguanine (8-oxoG). Has AP (apurinic/apyrimidinic) lyase activity and introduces nicks in the DNA strand. Cleaves the DNA backbone by beta-delta elimination to generate a single-strand break at the site of the removed base with both 3'- and 5'-phosphates.</text>
</comment>
<dbReference type="PANTHER" id="PTHR22993:SF9">
    <property type="entry name" value="FORMAMIDOPYRIMIDINE-DNA GLYCOSYLASE"/>
    <property type="match status" value="1"/>
</dbReference>
<evidence type="ECO:0000259" key="17">
    <source>
        <dbReference type="PROSITE" id="PS51068"/>
    </source>
</evidence>
<dbReference type="Gene3D" id="3.20.190.10">
    <property type="entry name" value="MutM-like, N-terminal"/>
    <property type="match status" value="1"/>
</dbReference>
<gene>
    <name evidence="15 18" type="primary">mutM</name>
    <name evidence="15" type="synonym">fpg</name>
    <name evidence="18" type="ORF">VVR66_03560</name>
</gene>
<keyword evidence="10 15" id="KW-0234">DNA repair</keyword>
<evidence type="ECO:0000256" key="11">
    <source>
        <dbReference type="ARBA" id="ARBA00023239"/>
    </source>
</evidence>
<evidence type="ECO:0000256" key="3">
    <source>
        <dbReference type="ARBA" id="ARBA00011245"/>
    </source>
</evidence>
<dbReference type="SUPFAM" id="SSF57716">
    <property type="entry name" value="Glucocorticoid receptor-like (DNA-binding domain)"/>
    <property type="match status" value="1"/>
</dbReference>
<dbReference type="InterPro" id="IPR020629">
    <property type="entry name" value="FPG_Glyclase"/>
</dbReference>
<comment type="catalytic activity">
    <reaction evidence="1 15">
        <text>Hydrolysis of DNA containing ring-opened 7-methylguanine residues, releasing 2,6-diamino-4-hydroxy-5-(N-methyl)formamidopyrimidine.</text>
        <dbReference type="EC" id="3.2.2.23"/>
    </reaction>
</comment>
<keyword evidence="9 15" id="KW-0238">DNA-binding</keyword>
<dbReference type="PROSITE" id="PS01242">
    <property type="entry name" value="ZF_FPG_1"/>
    <property type="match status" value="1"/>
</dbReference>
<dbReference type="SMART" id="SM00898">
    <property type="entry name" value="Fapy_DNA_glyco"/>
    <property type="match status" value="1"/>
</dbReference>
<dbReference type="SMART" id="SM01232">
    <property type="entry name" value="H2TH"/>
    <property type="match status" value="1"/>
</dbReference>
<dbReference type="Pfam" id="PF01149">
    <property type="entry name" value="Fapy_DNA_glyco"/>
    <property type="match status" value="1"/>
</dbReference>
<evidence type="ECO:0000256" key="8">
    <source>
        <dbReference type="ARBA" id="ARBA00022833"/>
    </source>
</evidence>
<feature type="active site" description="Schiff-base intermediate with DNA" evidence="15">
    <location>
        <position position="2"/>
    </location>
</feature>
<feature type="active site" description="Proton donor" evidence="15">
    <location>
        <position position="3"/>
    </location>
</feature>
<dbReference type="InterPro" id="IPR010979">
    <property type="entry name" value="Ribosomal_uS13-like_H2TH"/>
</dbReference>
<keyword evidence="6 15" id="KW-0863">Zinc-finger</keyword>
<evidence type="ECO:0000256" key="15">
    <source>
        <dbReference type="HAMAP-Rule" id="MF_00103"/>
    </source>
</evidence>
<dbReference type="Proteomes" id="UP001558481">
    <property type="component" value="Unassembled WGS sequence"/>
</dbReference>
<name>A0ABV3UZC1_9MICC</name>
<dbReference type="HAMAP" id="MF_00103">
    <property type="entry name" value="Fapy_DNA_glycosyl"/>
    <property type="match status" value="1"/>
</dbReference>
<comment type="cofactor">
    <cofactor evidence="15">
        <name>Zn(2+)</name>
        <dbReference type="ChEBI" id="CHEBI:29105"/>
    </cofactor>
    <text evidence="15">Binds 1 zinc ion per subunit.</text>
</comment>
<dbReference type="InterPro" id="IPR012319">
    <property type="entry name" value="FPG_cat"/>
</dbReference>
<dbReference type="GO" id="GO:0140078">
    <property type="term" value="F:class I DNA-(apurinic or apyrimidinic site) endonuclease activity"/>
    <property type="evidence" value="ECO:0007669"/>
    <property type="project" value="UniProtKB-EC"/>
</dbReference>
<organism evidence="18 19">
    <name type="scientific">Kocuria carniphila</name>
    <dbReference type="NCBI Taxonomy" id="262208"/>
    <lineage>
        <taxon>Bacteria</taxon>
        <taxon>Bacillati</taxon>
        <taxon>Actinomycetota</taxon>
        <taxon>Actinomycetes</taxon>
        <taxon>Micrococcales</taxon>
        <taxon>Micrococcaceae</taxon>
        <taxon>Kocuria</taxon>
    </lineage>
</organism>
<evidence type="ECO:0000256" key="9">
    <source>
        <dbReference type="ARBA" id="ARBA00023125"/>
    </source>
</evidence>
<dbReference type="EMBL" id="JAYWLU010000002">
    <property type="protein sequence ID" value="MEX3593784.1"/>
    <property type="molecule type" value="Genomic_DNA"/>
</dbReference>
<dbReference type="InterPro" id="IPR015886">
    <property type="entry name" value="H2TH_FPG"/>
</dbReference>
<dbReference type="GO" id="GO:0008534">
    <property type="term" value="F:oxidized purine nucleobase lesion DNA N-glycosylase activity"/>
    <property type="evidence" value="ECO:0007669"/>
    <property type="project" value="UniProtKB-EC"/>
</dbReference>
<dbReference type="Gene3D" id="1.10.8.50">
    <property type="match status" value="1"/>
</dbReference>
<keyword evidence="5 15" id="KW-0227">DNA damage</keyword>
<dbReference type="RefSeq" id="WP_095798282.1">
    <property type="nucleotide sequence ID" value="NZ_CAUREL010000013.1"/>
</dbReference>
<keyword evidence="4 15" id="KW-0479">Metal-binding</keyword>
<feature type="binding site" evidence="15">
    <location>
        <position position="101"/>
    </location>
    <ligand>
        <name>DNA</name>
        <dbReference type="ChEBI" id="CHEBI:16991"/>
    </ligand>
</feature>
<evidence type="ECO:0000256" key="4">
    <source>
        <dbReference type="ARBA" id="ARBA00022723"/>
    </source>
</evidence>
<sequence>MPELPEVEVVRRGVANWVVGRTIEHVTVNDERSLRRHVAGPQDFMDRVTGLTVTDAQRRGKFLWLPVRTSDETEASRALLVHLGMSGQLLVASNGQPAPRHERLRFELSSAVSDETGESLPEQLRFVDQRIFGGMLLDPLVPSPQGGDPVPEHAAHIALDPLDPAFDPAVFHASLRRKKTGIKRALLDQGLISGIGNIYADETLWAAQVHWATRTETISAATTERLVQACKDVMRRALDAGGTSFDSLYVNVNGESGYFARSLNAYGRAGEPCDRCGAPIERVKFMNRSSYFCPECQRQQ</sequence>
<dbReference type="InterPro" id="IPR035937">
    <property type="entry name" value="FPG_N"/>
</dbReference>
<comment type="caution">
    <text evidence="18">The sequence shown here is derived from an EMBL/GenBank/DDBJ whole genome shotgun (WGS) entry which is preliminary data.</text>
</comment>
<feature type="binding site" evidence="15">
    <location>
        <position position="178"/>
    </location>
    <ligand>
        <name>DNA</name>
        <dbReference type="ChEBI" id="CHEBI:16991"/>
    </ligand>
</feature>
<evidence type="ECO:0000313" key="18">
    <source>
        <dbReference type="EMBL" id="MEX3593784.1"/>
    </source>
</evidence>
<dbReference type="PROSITE" id="PS51066">
    <property type="entry name" value="ZF_FPG_2"/>
    <property type="match status" value="1"/>
</dbReference>
<dbReference type="SUPFAM" id="SSF46946">
    <property type="entry name" value="S13-like H2TH domain"/>
    <property type="match status" value="1"/>
</dbReference>
<evidence type="ECO:0000259" key="16">
    <source>
        <dbReference type="PROSITE" id="PS51066"/>
    </source>
</evidence>
<feature type="active site" description="Proton donor; for beta-elimination activity" evidence="15">
    <location>
        <position position="61"/>
    </location>
</feature>
<feature type="binding site" evidence="15">
    <location>
        <position position="130"/>
    </location>
    <ligand>
        <name>DNA</name>
        <dbReference type="ChEBI" id="CHEBI:16991"/>
    </ligand>
</feature>
<comment type="subunit">
    <text evidence="3 15">Monomer.</text>
</comment>
<dbReference type="NCBIfam" id="NF002211">
    <property type="entry name" value="PRK01103.1"/>
    <property type="match status" value="1"/>
</dbReference>
<evidence type="ECO:0000256" key="7">
    <source>
        <dbReference type="ARBA" id="ARBA00022801"/>
    </source>
</evidence>
<dbReference type="EC" id="3.2.2.23" evidence="15"/>
<protein>
    <recommendedName>
        <fullName evidence="15">Formamidopyrimidine-DNA glycosylase</fullName>
        <shortName evidence="15">Fapy-DNA glycosylase</shortName>
        <ecNumber evidence="15">3.2.2.23</ecNumber>
    </recommendedName>
    <alternativeName>
        <fullName evidence="15">DNA-(apurinic or apyrimidinic site) lyase MutM</fullName>
        <shortName evidence="15">AP lyase MutM</shortName>
        <ecNumber evidence="15">4.2.99.18</ecNumber>
    </alternativeName>
</protein>
<evidence type="ECO:0000256" key="13">
    <source>
        <dbReference type="ARBA" id="ARBA00023295"/>
    </source>
</evidence>
<dbReference type="InterPro" id="IPR010663">
    <property type="entry name" value="Znf_FPG/IleRS"/>
</dbReference>
<evidence type="ECO:0000256" key="5">
    <source>
        <dbReference type="ARBA" id="ARBA00022763"/>
    </source>
</evidence>
<dbReference type="SUPFAM" id="SSF81624">
    <property type="entry name" value="N-terminal domain of MutM-like DNA repair proteins"/>
    <property type="match status" value="1"/>
</dbReference>
<dbReference type="PROSITE" id="PS51068">
    <property type="entry name" value="FPG_CAT"/>
    <property type="match status" value="1"/>
</dbReference>
<keyword evidence="12 15" id="KW-0511">Multifunctional enzyme</keyword>
<comment type="catalytic activity">
    <reaction evidence="14 15">
        <text>2'-deoxyribonucleotide-(2'-deoxyribose 5'-phosphate)-2'-deoxyribonucleotide-DNA = a 3'-end 2'-deoxyribonucleotide-(2,3-dehydro-2,3-deoxyribose 5'-phosphate)-DNA + a 5'-end 5'-phospho-2'-deoxyribonucleoside-DNA + H(+)</text>
        <dbReference type="Rhea" id="RHEA:66592"/>
        <dbReference type="Rhea" id="RHEA-COMP:13180"/>
        <dbReference type="Rhea" id="RHEA-COMP:16897"/>
        <dbReference type="Rhea" id="RHEA-COMP:17067"/>
        <dbReference type="ChEBI" id="CHEBI:15378"/>
        <dbReference type="ChEBI" id="CHEBI:136412"/>
        <dbReference type="ChEBI" id="CHEBI:157695"/>
        <dbReference type="ChEBI" id="CHEBI:167181"/>
        <dbReference type="EC" id="4.2.99.18"/>
    </reaction>
</comment>
<evidence type="ECO:0000256" key="2">
    <source>
        <dbReference type="ARBA" id="ARBA00009409"/>
    </source>
</evidence>
<dbReference type="CDD" id="cd08966">
    <property type="entry name" value="EcFpg-like_N"/>
    <property type="match status" value="1"/>
</dbReference>
<keyword evidence="13 15" id="KW-0326">Glycosidase</keyword>
<keyword evidence="8 15" id="KW-0862">Zinc</keyword>
<dbReference type="EC" id="4.2.99.18" evidence="15"/>
<evidence type="ECO:0000256" key="12">
    <source>
        <dbReference type="ARBA" id="ARBA00023268"/>
    </source>
</evidence>
<accession>A0ABV3UZC1</accession>
<evidence type="ECO:0000256" key="14">
    <source>
        <dbReference type="ARBA" id="ARBA00044632"/>
    </source>
</evidence>
<dbReference type="PANTHER" id="PTHR22993">
    <property type="entry name" value="FORMAMIDOPYRIMIDINE-DNA GLYCOSYLASE"/>
    <property type="match status" value="1"/>
</dbReference>
<evidence type="ECO:0000313" key="19">
    <source>
        <dbReference type="Proteomes" id="UP001558481"/>
    </source>
</evidence>
<feature type="domain" description="Formamidopyrimidine-DNA glycosylase catalytic" evidence="17">
    <location>
        <begin position="2"/>
        <end position="133"/>
    </location>
</feature>
<feature type="active site" description="Proton donor; for delta-elimination activity" evidence="15">
    <location>
        <position position="288"/>
    </location>
</feature>